<feature type="region of interest" description="Disordered" evidence="1">
    <location>
        <begin position="169"/>
        <end position="204"/>
    </location>
</feature>
<dbReference type="EMBL" id="CAHIKZ030004380">
    <property type="protein sequence ID" value="CAE1309988.1"/>
    <property type="molecule type" value="Genomic_DNA"/>
</dbReference>
<reference evidence="3" key="1">
    <citation type="submission" date="2021-01" db="EMBL/GenBank/DDBJ databases">
        <authorList>
            <person name="Li R."/>
            <person name="Bekaert M."/>
        </authorList>
    </citation>
    <scope>NUCLEOTIDE SEQUENCE</scope>
    <source>
        <strain evidence="3">Farmed</strain>
    </source>
</reference>
<evidence type="ECO:0000313" key="3">
    <source>
        <dbReference type="EMBL" id="CAE1309988.1"/>
    </source>
</evidence>
<dbReference type="PANTHER" id="PTHR23352:SF2">
    <property type="entry name" value="NEURAL PROLIFERATION DIFFERENTIATION AND CONTROL PROTEIN 1"/>
    <property type="match status" value="1"/>
</dbReference>
<keyword evidence="2" id="KW-1133">Transmembrane helix</keyword>
<organism evidence="3 4">
    <name type="scientific">Acanthosepion pharaonis</name>
    <name type="common">Pharaoh cuttlefish</name>
    <name type="synonym">Sepia pharaonis</name>
    <dbReference type="NCBI Taxonomy" id="158019"/>
    <lineage>
        <taxon>Eukaryota</taxon>
        <taxon>Metazoa</taxon>
        <taxon>Spiralia</taxon>
        <taxon>Lophotrochozoa</taxon>
        <taxon>Mollusca</taxon>
        <taxon>Cephalopoda</taxon>
        <taxon>Coleoidea</taxon>
        <taxon>Decapodiformes</taxon>
        <taxon>Sepiida</taxon>
        <taxon>Sepiina</taxon>
        <taxon>Sepiidae</taxon>
        <taxon>Acanthosepion</taxon>
    </lineage>
</organism>
<keyword evidence="2" id="KW-0812">Transmembrane</keyword>
<feature type="region of interest" description="Disordered" evidence="1">
    <location>
        <begin position="33"/>
        <end position="66"/>
    </location>
</feature>
<feature type="compositionally biased region" description="Polar residues" evidence="1">
    <location>
        <begin position="342"/>
        <end position="377"/>
    </location>
</feature>
<keyword evidence="2" id="KW-0472">Membrane</keyword>
<gene>
    <name evidence="3" type="ORF">SPHA_61637</name>
</gene>
<comment type="caution">
    <text evidence="3">The sequence shown here is derived from an EMBL/GenBank/DDBJ whole genome shotgun (WGS) entry which is preliminary data.</text>
</comment>
<dbReference type="Pfam" id="PF06809">
    <property type="entry name" value="NPDC1"/>
    <property type="match status" value="1"/>
</dbReference>
<proteinExistence type="predicted"/>
<evidence type="ECO:0000313" key="4">
    <source>
        <dbReference type="Proteomes" id="UP000597762"/>
    </source>
</evidence>
<feature type="transmembrane region" description="Helical" evidence="2">
    <location>
        <begin position="215"/>
        <end position="240"/>
    </location>
</feature>
<feature type="compositionally biased region" description="Basic and acidic residues" evidence="1">
    <location>
        <begin position="34"/>
        <end position="57"/>
    </location>
</feature>
<accession>A0A812DVK8</accession>
<dbReference type="Proteomes" id="UP000597762">
    <property type="component" value="Unassembled WGS sequence"/>
</dbReference>
<dbReference type="InterPro" id="IPR009635">
    <property type="entry name" value="NPDC1"/>
</dbReference>
<feature type="compositionally biased region" description="Acidic residues" evidence="1">
    <location>
        <begin position="306"/>
        <end position="318"/>
    </location>
</feature>
<feature type="region of interest" description="Disordered" evidence="1">
    <location>
        <begin position="299"/>
        <end position="377"/>
    </location>
</feature>
<dbReference type="PANTHER" id="PTHR23352">
    <property type="entry name" value="NEURAL PROLIFERATION DIFFERENTIATION AND CONTROL PROTEIN-1 NPDC-1 PROTEIN"/>
    <property type="match status" value="1"/>
</dbReference>
<dbReference type="GO" id="GO:0016020">
    <property type="term" value="C:membrane"/>
    <property type="evidence" value="ECO:0007669"/>
    <property type="project" value="InterPro"/>
</dbReference>
<dbReference type="AlphaFoldDB" id="A0A812DVK8"/>
<protein>
    <submittedName>
        <fullName evidence="3">Neural proliferation differentiation and control protein 1</fullName>
    </submittedName>
</protein>
<keyword evidence="4" id="KW-1185">Reference proteome</keyword>
<name>A0A812DVK8_ACAPH</name>
<dbReference type="OrthoDB" id="6270617at2759"/>
<sequence>MIFTAPSFSLLLLPADLNQFGEDYLDRIGNQHFQSEKSSHQKDDLQKQQSGDKDEQLKPLQLNPDKIWENSQGPSWPRLKIVNKPGVGDSLLHARPKVPLHMQPNIKQVAEANYQHNILRLKDRLKTVQLADANDDPQPHPVAGASLKDLNHAAYAVDINAAAVPNQLSGAVHNSPTPQPPPGHPIKHDVTSKNPSAEKQQQKVDNSKYVPMYDIYFIGIVAGCSVAGLVGIIVAAVCWYRLQRNVKAASDVDYPAYGVTGPTKERLPSPGDRKLAQSAQMYHYQHQKQQMIALEKANGEMKHDATDDDSEEENEEGDYTVYECPGLAPTGEMEVKNPLFNDESTQMTTSGNEVTNGLQQAPTPSNNVEDQVGLSPQ</sequence>
<evidence type="ECO:0000256" key="2">
    <source>
        <dbReference type="SAM" id="Phobius"/>
    </source>
</evidence>
<evidence type="ECO:0000256" key="1">
    <source>
        <dbReference type="SAM" id="MobiDB-lite"/>
    </source>
</evidence>